<keyword evidence="2" id="KW-0686">Riboflavin biosynthesis</keyword>
<sequence length="200" mass="21902">MILASTVLQTAHGTFDVATHGADGPERCLSISQGELGKDGTAVRLHSSCVFGEALLACDCDCGPQLATALDEINRRGAGLVVYLYQEGRGAGLDLKIRGMERQRLEGINSYQAYSSLGLPRDLRDYSLAAVAMKDLKVSKNVTLLSNNPSKRGAMEKLGYRIVDQVAMSYQVSRRAYDYLLMKQSEGMHTLDFDKIDFVD</sequence>
<evidence type="ECO:0000313" key="5">
    <source>
        <dbReference type="EMBL" id="WNF00044.1"/>
    </source>
</evidence>
<evidence type="ECO:0000313" key="6">
    <source>
        <dbReference type="Proteomes" id="UP001305606"/>
    </source>
</evidence>
<reference evidence="5 6" key="1">
    <citation type="submission" date="2023-02" db="EMBL/GenBank/DDBJ databases">
        <title>Streptomyces sp. SCA4-21 with antifungal activity against Fusarium oxysporum f. sp. cubense, Streptomyces sp. SCA2-17 with antifungal activity against Fusarium oxysporum f. sp. cubense.</title>
        <authorList>
            <person name="Qi D."/>
        </authorList>
    </citation>
    <scope>NUCLEOTIDE SEQUENCE [LARGE SCALE GENOMIC DNA]</scope>
    <source>
        <strain evidence="5 6">SCA4-21</strain>
    </source>
</reference>
<dbReference type="EMBL" id="CP117522">
    <property type="protein sequence ID" value="WNF00044.1"/>
    <property type="molecule type" value="Genomic_DNA"/>
</dbReference>
<comment type="pathway">
    <text evidence="1">Cofactor biosynthesis; riboflavin biosynthesis.</text>
</comment>
<name>A0ABY9V5H4_9ACTN</name>
<dbReference type="Gene3D" id="3.40.50.10990">
    <property type="entry name" value="GTP cyclohydrolase II"/>
    <property type="match status" value="1"/>
</dbReference>
<evidence type="ECO:0000256" key="3">
    <source>
        <dbReference type="ARBA" id="ARBA00022723"/>
    </source>
</evidence>
<proteinExistence type="predicted"/>
<dbReference type="PANTHER" id="PTHR21327:SF18">
    <property type="entry name" value="3,4-DIHYDROXY-2-BUTANONE 4-PHOSPHATE SYNTHASE"/>
    <property type="match status" value="1"/>
</dbReference>
<organism evidence="5 6">
    <name type="scientific">Streptomyces luomodiensis</name>
    <dbReference type="NCBI Taxonomy" id="3026192"/>
    <lineage>
        <taxon>Bacteria</taxon>
        <taxon>Bacillati</taxon>
        <taxon>Actinomycetota</taxon>
        <taxon>Actinomycetes</taxon>
        <taxon>Kitasatosporales</taxon>
        <taxon>Streptomycetaceae</taxon>
        <taxon>Streptomyces</taxon>
    </lineage>
</organism>
<dbReference type="RefSeq" id="WP_268975583.1">
    <property type="nucleotide sequence ID" value="NZ_CP117522.1"/>
</dbReference>
<keyword evidence="3" id="KW-0479">Metal-binding</keyword>
<gene>
    <name evidence="5" type="ORF">PS467_34345</name>
</gene>
<evidence type="ECO:0000256" key="2">
    <source>
        <dbReference type="ARBA" id="ARBA00022619"/>
    </source>
</evidence>
<dbReference type="InterPro" id="IPR032677">
    <property type="entry name" value="GTP_cyclohydro_II"/>
</dbReference>
<dbReference type="Proteomes" id="UP001305606">
    <property type="component" value="Chromosome"/>
</dbReference>
<dbReference type="SUPFAM" id="SSF142695">
    <property type="entry name" value="RibA-like"/>
    <property type="match status" value="1"/>
</dbReference>
<dbReference type="Pfam" id="PF00925">
    <property type="entry name" value="GTP_cyclohydro2"/>
    <property type="match status" value="1"/>
</dbReference>
<dbReference type="InterPro" id="IPR036144">
    <property type="entry name" value="RibA-like_sf"/>
</dbReference>
<dbReference type="PANTHER" id="PTHR21327">
    <property type="entry name" value="GTP CYCLOHYDROLASE II-RELATED"/>
    <property type="match status" value="1"/>
</dbReference>
<feature type="domain" description="GTP cyclohydrolase II" evidence="4">
    <location>
        <begin position="5"/>
        <end position="166"/>
    </location>
</feature>
<protein>
    <submittedName>
        <fullName evidence="5">GTP cyclohydrolase II</fullName>
    </submittedName>
</protein>
<evidence type="ECO:0000259" key="4">
    <source>
        <dbReference type="Pfam" id="PF00925"/>
    </source>
</evidence>
<accession>A0ABY9V5H4</accession>
<evidence type="ECO:0000256" key="1">
    <source>
        <dbReference type="ARBA" id="ARBA00005104"/>
    </source>
</evidence>
<keyword evidence="6" id="KW-1185">Reference proteome</keyword>